<dbReference type="EMBL" id="JAOSHN010000009">
    <property type="protein sequence ID" value="MCU7380321.1"/>
    <property type="molecule type" value="Genomic_DNA"/>
</dbReference>
<dbReference type="AlphaFoldDB" id="A0A9J6QXW3"/>
<dbReference type="RefSeq" id="WP_253021051.1">
    <property type="nucleotide sequence ID" value="NZ_JAOSHN010000009.1"/>
</dbReference>
<dbReference type="InterPro" id="IPR036754">
    <property type="entry name" value="YbaK/aa-tRNA-synt-asso_dom_sf"/>
</dbReference>
<proteinExistence type="inferred from homology"/>
<gene>
    <name evidence="3" type="ORF">OBO34_18490</name>
</gene>
<evidence type="ECO:0000313" key="3">
    <source>
        <dbReference type="EMBL" id="MCU7380321.1"/>
    </source>
</evidence>
<evidence type="ECO:0000313" key="4">
    <source>
        <dbReference type="Proteomes" id="UP001065549"/>
    </source>
</evidence>
<dbReference type="GO" id="GO:0002161">
    <property type="term" value="F:aminoacyl-tRNA deacylase activity"/>
    <property type="evidence" value="ECO:0007669"/>
    <property type="project" value="InterPro"/>
</dbReference>
<name>A0A9J6QXW3_9FIRM</name>
<evidence type="ECO:0000256" key="1">
    <source>
        <dbReference type="ARBA" id="ARBA00010201"/>
    </source>
</evidence>
<sequence length="168" mass="18848">MTKQDARLGVYKVLDDLGVSYQIHEHQAFFTVAEADEKGYVLPGLNLKNLFIKNKRGPERYLVILDDHRKLDFKAFAKFTGWGNKVTFAGDDELMEYLGLTPGSVSPFGLINDLQHRVIVVLAKSIGQAAGDMTVNFHPNDNTATLSLTKNDFLKFLEHMGNTVIFEV</sequence>
<comment type="similarity">
    <text evidence="1">Belongs to the PRORSD1 family.</text>
</comment>
<reference evidence="3" key="1">
    <citation type="submission" date="2022-09" db="EMBL/GenBank/DDBJ databases">
        <title>Culturomic study of gut microbiota in children with autism spectrum disorder.</title>
        <authorList>
            <person name="Efimov B.A."/>
            <person name="Chaplin A.V."/>
            <person name="Sokolova S.R."/>
            <person name="Pikina A.P."/>
            <person name="Korzhanova M."/>
            <person name="Belova V."/>
            <person name="Korostin D."/>
        </authorList>
    </citation>
    <scope>NUCLEOTIDE SEQUENCE</scope>
    <source>
        <strain evidence="3">ASD5510</strain>
    </source>
</reference>
<keyword evidence="4" id="KW-1185">Reference proteome</keyword>
<protein>
    <submittedName>
        <fullName evidence="3">Prolyl-tRNA synthetase associated domain-containing protein</fullName>
    </submittedName>
</protein>
<dbReference type="InterPro" id="IPR040285">
    <property type="entry name" value="ProX/PRXD1"/>
</dbReference>
<evidence type="ECO:0000259" key="2">
    <source>
        <dbReference type="Pfam" id="PF04073"/>
    </source>
</evidence>
<dbReference type="Gene3D" id="3.90.960.10">
    <property type="entry name" value="YbaK/aminoacyl-tRNA synthetase-associated domain"/>
    <property type="match status" value="1"/>
</dbReference>
<dbReference type="PANTHER" id="PTHR31423:SF3">
    <property type="entry name" value="PROLYL-TRNA SYNTHETASE ASSOCIATED DOMAIN-CONTAINING PROTEIN 1-RELATED"/>
    <property type="match status" value="1"/>
</dbReference>
<dbReference type="Proteomes" id="UP001065549">
    <property type="component" value="Unassembled WGS sequence"/>
</dbReference>
<feature type="domain" description="YbaK/aminoacyl-tRNA synthetase-associated" evidence="2">
    <location>
        <begin position="28"/>
        <end position="156"/>
    </location>
</feature>
<comment type="caution">
    <text evidence="3">The sequence shown here is derived from an EMBL/GenBank/DDBJ whole genome shotgun (WGS) entry which is preliminary data.</text>
</comment>
<dbReference type="InterPro" id="IPR007214">
    <property type="entry name" value="YbaK/aa-tRNA-synth-assoc-dom"/>
</dbReference>
<organism evidence="3 4">
    <name type="scientific">Hominibacterium faecale</name>
    <dbReference type="NCBI Taxonomy" id="2839743"/>
    <lineage>
        <taxon>Bacteria</taxon>
        <taxon>Bacillati</taxon>
        <taxon>Bacillota</taxon>
        <taxon>Clostridia</taxon>
        <taxon>Peptostreptococcales</taxon>
        <taxon>Anaerovoracaceae</taxon>
        <taxon>Hominibacterium</taxon>
    </lineage>
</organism>
<dbReference type="PANTHER" id="PTHR31423">
    <property type="entry name" value="YBAK DOMAIN-CONTAINING PROTEIN"/>
    <property type="match status" value="1"/>
</dbReference>
<dbReference type="Pfam" id="PF04073">
    <property type="entry name" value="tRNA_edit"/>
    <property type="match status" value="1"/>
</dbReference>
<dbReference type="SUPFAM" id="SSF55826">
    <property type="entry name" value="YbaK/ProRS associated domain"/>
    <property type="match status" value="1"/>
</dbReference>
<accession>A0A9J6QXW3</accession>